<proteinExistence type="predicted"/>
<organism evidence="1 2">
    <name type="scientific">Syncephalis pseudoplumigaleata</name>
    <dbReference type="NCBI Taxonomy" id="1712513"/>
    <lineage>
        <taxon>Eukaryota</taxon>
        <taxon>Fungi</taxon>
        <taxon>Fungi incertae sedis</taxon>
        <taxon>Zoopagomycota</taxon>
        <taxon>Zoopagomycotina</taxon>
        <taxon>Zoopagomycetes</taxon>
        <taxon>Zoopagales</taxon>
        <taxon>Piptocephalidaceae</taxon>
        <taxon>Syncephalis</taxon>
    </lineage>
</organism>
<sequence length="712" mass="79216">MIDEVRQAHRQHDVVFARWAEHGRALFTVDAAQCGVLWQCTHALNSWKPVYKMRFSSPLLAHAWLSTERQYAGTFEDGILTRLHRLPWMGPRNPWGGHAFMTLSATGQIAVYYQETRDKYQSLHGDLIDPADDGTPPRTYLAGDICLWSDGQAVVSVVYHDASQWHQSVYRIAVDFDQAQAITSHLLWSTTIDHHALGVTSIDATPSFVFWTRLAATSVPSNAMTLLTLISPIDHAIDASQVMLWQLDNMHLSKETAFSLPGTLVTSCDMDRQGKWWCIGTVDGRLELRPFDTTANAMPALSLPTDQAVTTAAAVIASTRVQISRNQQPTDYVWRSRMACVATTRAIPQDAGHPRHQFPLQYIVAAPAVPIDTAELAKACRAMSMADAPSTNPIVVISVCALDKVKRMNIQFIIEYSAALAKWDACMQASSADCSDLPVGMVAALAREAIWIVEAVLFLLRDMHGTLTSLKFGTYNRQNRPYSCSLLFHPTIRANLARLLGYVQSIMQYHASKPASPALTPWIHRLEGVFGYCSIKLDDMHHLLATELPSRLARLNEDEAASVLGPVILAQFTLPASITASDEWAAWAKEWYERHASVQHLYQYTPTMTSPFAACHAVTTTAATQSVGIATAYDRQDWSLWRDYFTHQQDQLTRLPLTASTDDIRVCIRCAQPAACPAPHTNDWPMFNEHCPCGGAWWRVPPTSTSTSPSTR</sequence>
<keyword evidence="2" id="KW-1185">Reference proteome</keyword>
<dbReference type="Proteomes" id="UP000278143">
    <property type="component" value="Unassembled WGS sequence"/>
</dbReference>
<evidence type="ECO:0000313" key="2">
    <source>
        <dbReference type="Proteomes" id="UP000278143"/>
    </source>
</evidence>
<evidence type="ECO:0000313" key="1">
    <source>
        <dbReference type="EMBL" id="RKP28082.1"/>
    </source>
</evidence>
<dbReference type="EMBL" id="KZ989120">
    <property type="protein sequence ID" value="RKP28082.1"/>
    <property type="molecule type" value="Genomic_DNA"/>
</dbReference>
<dbReference type="AlphaFoldDB" id="A0A4P9Z7A9"/>
<reference evidence="2" key="1">
    <citation type="journal article" date="2018" name="Nat. Microbiol.">
        <title>Leveraging single-cell genomics to expand the fungal tree of life.</title>
        <authorList>
            <person name="Ahrendt S.R."/>
            <person name="Quandt C.A."/>
            <person name="Ciobanu D."/>
            <person name="Clum A."/>
            <person name="Salamov A."/>
            <person name="Andreopoulos B."/>
            <person name="Cheng J.F."/>
            <person name="Woyke T."/>
            <person name="Pelin A."/>
            <person name="Henrissat B."/>
            <person name="Reynolds N.K."/>
            <person name="Benny G.L."/>
            <person name="Smith M.E."/>
            <person name="James T.Y."/>
            <person name="Grigoriev I.V."/>
        </authorList>
    </citation>
    <scope>NUCLEOTIDE SEQUENCE [LARGE SCALE GENOMIC DNA]</scope>
    <source>
        <strain evidence="2">Benny S71-1</strain>
    </source>
</reference>
<dbReference type="OrthoDB" id="4139168at2759"/>
<gene>
    <name evidence="1" type="ORF">SYNPS1DRAFT_26316</name>
</gene>
<evidence type="ECO:0008006" key="3">
    <source>
        <dbReference type="Google" id="ProtNLM"/>
    </source>
</evidence>
<accession>A0A4P9Z7A9</accession>
<name>A0A4P9Z7A9_9FUNG</name>
<protein>
    <recommendedName>
        <fullName evidence="3">Mediator of RNA polymerase II transcription subunit 16</fullName>
    </recommendedName>
</protein>